<dbReference type="AlphaFoldDB" id="A0A0J6IC02"/>
<evidence type="ECO:0000256" key="1">
    <source>
        <dbReference type="SAM" id="MobiDB-lite"/>
    </source>
</evidence>
<evidence type="ECO:0000313" key="2">
    <source>
        <dbReference type="EMBL" id="KMM69172.1"/>
    </source>
</evidence>
<feature type="region of interest" description="Disordered" evidence="1">
    <location>
        <begin position="1"/>
        <end position="23"/>
    </location>
</feature>
<sequence length="106" mass="11951">MDEGRNAGAKANKSIRPQEINHKSRSCRQIWHRKLIKEGKIQILGHNAQQCCGREALGPGKDAEESDKRLPKEASIYKILGKHERILQFHGLETDVLDSPDSVLRA</sequence>
<reference evidence="2 3" key="1">
    <citation type="submission" date="2007-06" db="EMBL/GenBank/DDBJ databases">
        <title>The Genome Sequence of Coccidioides posadasii RMSCC_3488.</title>
        <authorList>
            <consortium name="Coccidioides Genome Resources Consortium"/>
            <consortium name="The Broad Institute Genome Sequencing Platform"/>
            <person name="Henn M.R."/>
            <person name="Sykes S."/>
            <person name="Young S."/>
            <person name="Jaffe D."/>
            <person name="Berlin A."/>
            <person name="Alvarez P."/>
            <person name="Butler J."/>
            <person name="Gnerre S."/>
            <person name="Grabherr M."/>
            <person name="Mauceli E."/>
            <person name="Brockman W."/>
            <person name="Kodira C."/>
            <person name="Alvarado L."/>
            <person name="Zeng Q."/>
            <person name="Crawford M."/>
            <person name="Antoine C."/>
            <person name="Devon K."/>
            <person name="Galgiani J."/>
            <person name="Orsborn K."/>
            <person name="Lewis M.L."/>
            <person name="Nusbaum C."/>
            <person name="Galagan J."/>
            <person name="Birren B."/>
        </authorList>
    </citation>
    <scope>NUCLEOTIDE SEQUENCE [LARGE SCALE GENOMIC DNA]</scope>
    <source>
        <strain evidence="2 3">RMSCC 3488</strain>
    </source>
</reference>
<dbReference type="Proteomes" id="UP000054567">
    <property type="component" value="Unassembled WGS sequence"/>
</dbReference>
<proteinExistence type="predicted"/>
<name>A0A0J6IC02_COCPO</name>
<organism evidence="2 3">
    <name type="scientific">Coccidioides posadasii RMSCC 3488</name>
    <dbReference type="NCBI Taxonomy" id="454284"/>
    <lineage>
        <taxon>Eukaryota</taxon>
        <taxon>Fungi</taxon>
        <taxon>Dikarya</taxon>
        <taxon>Ascomycota</taxon>
        <taxon>Pezizomycotina</taxon>
        <taxon>Eurotiomycetes</taxon>
        <taxon>Eurotiomycetidae</taxon>
        <taxon>Onygenales</taxon>
        <taxon>Onygenaceae</taxon>
        <taxon>Coccidioides</taxon>
    </lineage>
</organism>
<accession>A0A0J6IC02</accession>
<dbReference type="EMBL" id="DS268111">
    <property type="protein sequence ID" value="KMM69172.1"/>
    <property type="molecule type" value="Genomic_DNA"/>
</dbReference>
<protein>
    <submittedName>
        <fullName evidence="2">Uncharacterized protein</fullName>
    </submittedName>
</protein>
<gene>
    <name evidence="2" type="ORF">CPAG_05494</name>
</gene>
<dbReference type="OrthoDB" id="1668230at2759"/>
<dbReference type="VEuPathDB" id="FungiDB:CPAG_05494"/>
<reference evidence="3" key="3">
    <citation type="journal article" date="2010" name="Genome Res.">
        <title>Population genomic sequencing of Coccidioides fungi reveals recent hybridization and transposon control.</title>
        <authorList>
            <person name="Neafsey D.E."/>
            <person name="Barker B.M."/>
            <person name="Sharpton T.J."/>
            <person name="Stajich J.E."/>
            <person name="Park D.J."/>
            <person name="Whiston E."/>
            <person name="Hung C.-Y."/>
            <person name="McMahan C."/>
            <person name="White J."/>
            <person name="Sykes S."/>
            <person name="Heiman D."/>
            <person name="Young S."/>
            <person name="Zeng Q."/>
            <person name="Abouelleil A."/>
            <person name="Aftuck L."/>
            <person name="Bessette D."/>
            <person name="Brown A."/>
            <person name="FitzGerald M."/>
            <person name="Lui A."/>
            <person name="Macdonald J.P."/>
            <person name="Priest M."/>
            <person name="Orbach M.J."/>
            <person name="Galgiani J.N."/>
            <person name="Kirkland T.N."/>
            <person name="Cole G.T."/>
            <person name="Birren B.W."/>
            <person name="Henn M.R."/>
            <person name="Taylor J.W."/>
            <person name="Rounsley S.D."/>
        </authorList>
    </citation>
    <scope>NUCLEOTIDE SEQUENCE [LARGE SCALE GENOMIC DNA]</scope>
    <source>
        <strain evidence="3">RMSCC 3488</strain>
    </source>
</reference>
<evidence type="ECO:0000313" key="3">
    <source>
        <dbReference type="Proteomes" id="UP000054567"/>
    </source>
</evidence>
<reference evidence="3" key="2">
    <citation type="journal article" date="2009" name="Genome Res.">
        <title>Comparative genomic analyses of the human fungal pathogens Coccidioides and their relatives.</title>
        <authorList>
            <person name="Sharpton T.J."/>
            <person name="Stajich J.E."/>
            <person name="Rounsley S.D."/>
            <person name="Gardner M.J."/>
            <person name="Wortman J.R."/>
            <person name="Jordar V.S."/>
            <person name="Maiti R."/>
            <person name="Kodira C.D."/>
            <person name="Neafsey D.E."/>
            <person name="Zeng Q."/>
            <person name="Hung C.-Y."/>
            <person name="McMahan C."/>
            <person name="Muszewska A."/>
            <person name="Grynberg M."/>
            <person name="Mandel M.A."/>
            <person name="Kellner E.M."/>
            <person name="Barker B.M."/>
            <person name="Galgiani J.N."/>
            <person name="Orbach M.J."/>
            <person name="Kirkland T.N."/>
            <person name="Cole G.T."/>
            <person name="Henn M.R."/>
            <person name="Birren B.W."/>
            <person name="Taylor J.W."/>
        </authorList>
    </citation>
    <scope>NUCLEOTIDE SEQUENCE [LARGE SCALE GENOMIC DNA]</scope>
    <source>
        <strain evidence="3">RMSCC 3488</strain>
    </source>
</reference>